<organism evidence="3 4">
    <name type="scientific">Adhaeribacter soli</name>
    <dbReference type="NCBI Taxonomy" id="2607655"/>
    <lineage>
        <taxon>Bacteria</taxon>
        <taxon>Pseudomonadati</taxon>
        <taxon>Bacteroidota</taxon>
        <taxon>Cytophagia</taxon>
        <taxon>Cytophagales</taxon>
        <taxon>Hymenobacteraceae</taxon>
        <taxon>Adhaeribacter</taxon>
    </lineage>
</organism>
<name>A0A5N1IXL6_9BACT</name>
<dbReference type="Proteomes" id="UP000326570">
    <property type="component" value="Unassembled WGS sequence"/>
</dbReference>
<dbReference type="EMBL" id="VTWT01000004">
    <property type="protein sequence ID" value="KAA9339001.1"/>
    <property type="molecule type" value="Genomic_DNA"/>
</dbReference>
<protein>
    <recommendedName>
        <fullName evidence="5">VWA domain-containing protein</fullName>
    </recommendedName>
</protein>
<feature type="chain" id="PRO_5024937056" description="VWA domain-containing protein" evidence="2">
    <location>
        <begin position="23"/>
        <end position="447"/>
    </location>
</feature>
<sequence>MRRTSRLFFPLLLVFLMLQVSCFSRKDRQAETDATEPTQTVFSGTEKGPAAKPAQPTEKQITSIPKVNLFLEVSGGMVGFMPKGGAGSDATNFQKKVAGLLTEVNYSKAIQSKDFYFIREKNGTSQLQKSTYPEVLKTVSAGIQNPALGTELPEMLEQILKESGKSKAVSVIISDFVYGPADKSKFNIIPQLIRGALNEAQDKNLVVSVFGDQSNFTGSFHPAVKQPVAKRQLTNVKMPYYVWVIGPQEEVILFNQKVFKNHPQQQAHFGFNYSEPAYVALTKLKPSGNVYCSERKPTEGCKSVTIGPQKDTPVEFEVGVNLNAFPEPIQNAEFLKKNLELNGKGFSGTIISVKKADAKDPAQEKYSHLIRVRITQVTAKSGQLTFTLPEKPADWVNQWTTQNDNNPAAQPGKTFRLNEVLAGVQSLYSEQRNVFSFSLNFIKNAND</sequence>
<feature type="region of interest" description="Disordered" evidence="1">
    <location>
        <begin position="28"/>
        <end position="58"/>
    </location>
</feature>
<proteinExistence type="predicted"/>
<comment type="caution">
    <text evidence="3">The sequence shown here is derived from an EMBL/GenBank/DDBJ whole genome shotgun (WGS) entry which is preliminary data.</text>
</comment>
<gene>
    <name evidence="3" type="ORF">F0P94_09425</name>
</gene>
<feature type="signal peptide" evidence="2">
    <location>
        <begin position="1"/>
        <end position="22"/>
    </location>
</feature>
<evidence type="ECO:0000313" key="4">
    <source>
        <dbReference type="Proteomes" id="UP000326570"/>
    </source>
</evidence>
<keyword evidence="2" id="KW-0732">Signal</keyword>
<evidence type="ECO:0008006" key="5">
    <source>
        <dbReference type="Google" id="ProtNLM"/>
    </source>
</evidence>
<evidence type="ECO:0000313" key="3">
    <source>
        <dbReference type="EMBL" id="KAA9339001.1"/>
    </source>
</evidence>
<accession>A0A5N1IXL6</accession>
<keyword evidence="4" id="KW-1185">Reference proteome</keyword>
<dbReference type="AlphaFoldDB" id="A0A5N1IXL6"/>
<evidence type="ECO:0000256" key="1">
    <source>
        <dbReference type="SAM" id="MobiDB-lite"/>
    </source>
</evidence>
<reference evidence="3 4" key="1">
    <citation type="submission" date="2019-09" db="EMBL/GenBank/DDBJ databases">
        <title>Genome sequence of Adhaeribacter sp. M2.</title>
        <authorList>
            <person name="Srinivasan S."/>
        </authorList>
    </citation>
    <scope>NUCLEOTIDE SEQUENCE [LARGE SCALE GENOMIC DNA]</scope>
    <source>
        <strain evidence="3 4">M2</strain>
    </source>
</reference>
<dbReference type="RefSeq" id="WP_150903635.1">
    <property type="nucleotide sequence ID" value="NZ_VTWT01000004.1"/>
</dbReference>
<evidence type="ECO:0000256" key="2">
    <source>
        <dbReference type="SAM" id="SignalP"/>
    </source>
</evidence>